<evidence type="ECO:0000256" key="9">
    <source>
        <dbReference type="ARBA" id="ARBA00022723"/>
    </source>
</evidence>
<dbReference type="PROSITE" id="PS50089">
    <property type="entry name" value="ZF_RING_2"/>
    <property type="match status" value="1"/>
</dbReference>
<evidence type="ECO:0000256" key="6">
    <source>
        <dbReference type="ARBA" id="ARBA00017157"/>
    </source>
</evidence>
<dbReference type="PANTHER" id="PTHR12389">
    <property type="entry name" value="ZINC FINGER PROTEIN 294"/>
    <property type="match status" value="1"/>
</dbReference>
<keyword evidence="9 16" id="KW-0479">Metal-binding</keyword>
<dbReference type="GO" id="GO:0005829">
    <property type="term" value="C:cytosol"/>
    <property type="evidence" value="ECO:0007669"/>
    <property type="project" value="UniProtKB-SubCell"/>
</dbReference>
<dbReference type="GO" id="GO:1990116">
    <property type="term" value="P:ribosome-associated ubiquitin-dependent protein catabolic process"/>
    <property type="evidence" value="ECO:0007669"/>
    <property type="project" value="UniProtKB-UniRule"/>
</dbReference>
<dbReference type="InterPro" id="IPR013083">
    <property type="entry name" value="Znf_RING/FYVE/PHD"/>
</dbReference>
<reference evidence="18" key="1">
    <citation type="submission" date="2020-11" db="EMBL/GenBank/DDBJ databases">
        <authorList>
            <person name="Tran Van P."/>
        </authorList>
    </citation>
    <scope>NUCLEOTIDE SEQUENCE</scope>
</reference>
<dbReference type="AlphaFoldDB" id="A0A7R9MDP7"/>
<evidence type="ECO:0000259" key="17">
    <source>
        <dbReference type="PROSITE" id="PS50089"/>
    </source>
</evidence>
<comment type="subcellular location">
    <subcellularLocation>
        <location evidence="2">Cytoplasm</location>
        <location evidence="2">Cytosol</location>
    </subcellularLocation>
</comment>
<dbReference type="InterPro" id="IPR039795">
    <property type="entry name" value="LTN1/Rkr1"/>
</dbReference>
<dbReference type="EMBL" id="OC929198">
    <property type="protein sequence ID" value="CAD7658137.1"/>
    <property type="molecule type" value="Genomic_DNA"/>
</dbReference>
<feature type="domain" description="RING-type" evidence="17">
    <location>
        <begin position="397"/>
        <end position="444"/>
    </location>
</feature>
<evidence type="ECO:0000256" key="1">
    <source>
        <dbReference type="ARBA" id="ARBA00000900"/>
    </source>
</evidence>
<keyword evidence="10" id="KW-0677">Repeat</keyword>
<dbReference type="InterPro" id="IPR054477">
    <property type="entry name" value="LTN1_E3_ligase_6th"/>
</dbReference>
<keyword evidence="13 16" id="KW-0862">Zinc</keyword>
<keyword evidence="7" id="KW-0963">Cytoplasm</keyword>
<evidence type="ECO:0000256" key="12">
    <source>
        <dbReference type="ARBA" id="ARBA00022786"/>
    </source>
</evidence>
<dbReference type="InterPro" id="IPR054478">
    <property type="entry name" value="LTN1_UBC"/>
</dbReference>
<evidence type="ECO:0000256" key="11">
    <source>
        <dbReference type="ARBA" id="ARBA00022771"/>
    </source>
</evidence>
<dbReference type="InterPro" id="IPR039804">
    <property type="entry name" value="RING-CH-C4HC3_LTN1"/>
</dbReference>
<dbReference type="GO" id="GO:0008270">
    <property type="term" value="F:zinc ion binding"/>
    <property type="evidence" value="ECO:0007669"/>
    <property type="project" value="UniProtKB-KW"/>
</dbReference>
<accession>A0A7R9MDP7</accession>
<dbReference type="GO" id="GO:0043023">
    <property type="term" value="F:ribosomal large subunit binding"/>
    <property type="evidence" value="ECO:0007669"/>
    <property type="project" value="TreeGrafter"/>
</dbReference>
<dbReference type="UniPathway" id="UPA00143"/>
<protein>
    <recommendedName>
        <fullName evidence="6 16">E3 ubiquitin-protein ligase listerin</fullName>
        <ecNumber evidence="5 16">2.3.2.27</ecNumber>
    </recommendedName>
    <alternativeName>
        <fullName evidence="14 16">RING-type E3 ubiquitin transferase listerin</fullName>
    </alternativeName>
</protein>
<dbReference type="CDD" id="cd16491">
    <property type="entry name" value="RING-CH-C4HC3_LTN1"/>
    <property type="match status" value="1"/>
</dbReference>
<comment type="subunit">
    <text evidence="16">Component of the ribosome quality control complex (RQC).</text>
</comment>
<dbReference type="SUPFAM" id="SSF57850">
    <property type="entry name" value="RING/U-box"/>
    <property type="match status" value="1"/>
</dbReference>
<comment type="similarity">
    <text evidence="4 16">Belongs to the LTN1 family.</text>
</comment>
<dbReference type="FunFam" id="3.30.40.10:FF:000038">
    <property type="entry name" value="E3 ubiquitin-protein ligase listerin"/>
    <property type="match status" value="1"/>
</dbReference>
<comment type="catalytic activity">
    <reaction evidence="1 16">
        <text>S-ubiquitinyl-[E2 ubiquitin-conjugating enzyme]-L-cysteine + [acceptor protein]-L-lysine = [E2 ubiquitin-conjugating enzyme]-L-cysteine + N(6)-ubiquitinyl-[acceptor protein]-L-lysine.</text>
        <dbReference type="EC" id="2.3.2.27"/>
    </reaction>
</comment>
<dbReference type="Pfam" id="PF22999">
    <property type="entry name" value="LTN1_E3_ligase_6th"/>
    <property type="match status" value="1"/>
</dbReference>
<evidence type="ECO:0000256" key="3">
    <source>
        <dbReference type="ARBA" id="ARBA00004906"/>
    </source>
</evidence>
<dbReference type="EMBL" id="CAJPVJ010014373">
    <property type="protein sequence ID" value="CAG2175323.1"/>
    <property type="molecule type" value="Genomic_DNA"/>
</dbReference>
<dbReference type="InterPro" id="IPR001841">
    <property type="entry name" value="Znf_RING"/>
</dbReference>
<comment type="pathway">
    <text evidence="3 16">Protein modification; protein ubiquitination.</text>
</comment>
<evidence type="ECO:0000256" key="2">
    <source>
        <dbReference type="ARBA" id="ARBA00004514"/>
    </source>
</evidence>
<keyword evidence="11 15" id="KW-0863">Zinc-finger</keyword>
<dbReference type="GO" id="GO:0072344">
    <property type="term" value="P:rescue of stalled ribosome"/>
    <property type="evidence" value="ECO:0007669"/>
    <property type="project" value="UniProtKB-UniRule"/>
</dbReference>
<proteinExistence type="inferred from homology"/>
<dbReference type="GO" id="GO:1990112">
    <property type="term" value="C:RQC complex"/>
    <property type="evidence" value="ECO:0007669"/>
    <property type="project" value="UniProtKB-UniRule"/>
</dbReference>
<evidence type="ECO:0000256" key="13">
    <source>
        <dbReference type="ARBA" id="ARBA00022833"/>
    </source>
</evidence>
<gene>
    <name evidence="18" type="ORF">ONB1V03_LOCUS14762</name>
</gene>
<evidence type="ECO:0000256" key="7">
    <source>
        <dbReference type="ARBA" id="ARBA00022490"/>
    </source>
</evidence>
<keyword evidence="19" id="KW-1185">Reference proteome</keyword>
<comment type="function">
    <text evidence="16">E3 ubiquitin-protein ligase. Component of the ribosome quality control complex (RQC), a ribosome-associated complex that mediates ubiquitination and extraction of incompletely synthesized nascent chains for proteasomal degradation.</text>
</comment>
<evidence type="ECO:0000313" key="18">
    <source>
        <dbReference type="EMBL" id="CAD7658137.1"/>
    </source>
</evidence>
<evidence type="ECO:0000256" key="15">
    <source>
        <dbReference type="PROSITE-ProRule" id="PRU00175"/>
    </source>
</evidence>
<name>A0A7R9MDP7_9ACAR</name>
<organism evidence="18">
    <name type="scientific">Oppiella nova</name>
    <dbReference type="NCBI Taxonomy" id="334625"/>
    <lineage>
        <taxon>Eukaryota</taxon>
        <taxon>Metazoa</taxon>
        <taxon>Ecdysozoa</taxon>
        <taxon>Arthropoda</taxon>
        <taxon>Chelicerata</taxon>
        <taxon>Arachnida</taxon>
        <taxon>Acari</taxon>
        <taxon>Acariformes</taxon>
        <taxon>Sarcoptiformes</taxon>
        <taxon>Oribatida</taxon>
        <taxon>Brachypylina</taxon>
        <taxon>Oppioidea</taxon>
        <taxon>Oppiidae</taxon>
        <taxon>Oppiella</taxon>
    </lineage>
</organism>
<dbReference type="GO" id="GO:0016567">
    <property type="term" value="P:protein ubiquitination"/>
    <property type="evidence" value="ECO:0007669"/>
    <property type="project" value="UniProtKB-UniPathway"/>
</dbReference>
<evidence type="ECO:0000313" key="19">
    <source>
        <dbReference type="Proteomes" id="UP000728032"/>
    </source>
</evidence>
<evidence type="ECO:0000256" key="4">
    <source>
        <dbReference type="ARBA" id="ARBA00007997"/>
    </source>
</evidence>
<dbReference type="EC" id="2.3.2.27" evidence="5 16"/>
<dbReference type="Pfam" id="PF23009">
    <property type="entry name" value="UBC_like"/>
    <property type="match status" value="1"/>
</dbReference>
<dbReference type="GO" id="GO:0061630">
    <property type="term" value="F:ubiquitin protein ligase activity"/>
    <property type="evidence" value="ECO:0007669"/>
    <property type="project" value="UniProtKB-UniRule"/>
</dbReference>
<dbReference type="Gene3D" id="3.30.40.10">
    <property type="entry name" value="Zinc/RING finger domain, C3HC4 (zinc finger)"/>
    <property type="match status" value="1"/>
</dbReference>
<sequence>MEICAKELNFYGDILIKNLSKTVTLFTDSVINDLLSQIPYKHSLTVQKMAKPYDYICLPQNKENCFNTFCPLVVNPRHSIALSAHRLMIKFIPFLMQDVIQTTEVLDREEEENLLSPPKTILSLLEQMDGIIDTMLSEYLIGDCICVVEADTDSFTYTLGYLLLWTQILEIFGQLSDEMKPQLTAFLRQSSYLSRLLENLFRLMPLSATDVNAIDGQWLSTTTINEWTESLVDQRLESTHIQRLSTHLYYLILRRLPASVRQWWNNCDRKTADAVNKYTASYFSGVLCAQELEAVQRADITQFKNMAVKARPQAREVVANYTIEEITIELLIQLPANHPLGPVGIDSGRRVGVSGTQWRTWLLQLTTFLTHQNGSILDGLILWKKNIDKRFEGVDECMICFYVLHGQTCQLPRLQCKYCKKRYHSACLYRWFNTSNNSTCPNCRNLF</sequence>
<keyword evidence="8 16" id="KW-0808">Transferase</keyword>
<evidence type="ECO:0000256" key="16">
    <source>
        <dbReference type="RuleBase" id="RU367090"/>
    </source>
</evidence>
<dbReference type="OrthoDB" id="6108at2759"/>
<keyword evidence="12 16" id="KW-0833">Ubl conjugation pathway</keyword>
<dbReference type="PANTHER" id="PTHR12389:SF0">
    <property type="entry name" value="E3 UBIQUITIN-PROTEIN LIGASE LISTERIN"/>
    <property type="match status" value="1"/>
</dbReference>
<evidence type="ECO:0000256" key="5">
    <source>
        <dbReference type="ARBA" id="ARBA00012483"/>
    </source>
</evidence>
<evidence type="ECO:0000256" key="8">
    <source>
        <dbReference type="ARBA" id="ARBA00022679"/>
    </source>
</evidence>
<evidence type="ECO:0000256" key="14">
    <source>
        <dbReference type="ARBA" id="ARBA00032366"/>
    </source>
</evidence>
<evidence type="ECO:0000256" key="10">
    <source>
        <dbReference type="ARBA" id="ARBA00022737"/>
    </source>
</evidence>
<dbReference type="Proteomes" id="UP000728032">
    <property type="component" value="Unassembled WGS sequence"/>
</dbReference>